<reference evidence="1 2" key="1">
    <citation type="submission" date="2021-05" db="EMBL/GenBank/DDBJ databases">
        <title>Comparative genomic studies on the polysaccharide-degrading batcterial strains of the Flammeovirga genus.</title>
        <authorList>
            <person name="Zewei F."/>
            <person name="Zheng Z."/>
            <person name="Yu L."/>
            <person name="Ruyue G."/>
            <person name="Yanhong M."/>
            <person name="Yuanyuan C."/>
            <person name="Jingyan G."/>
            <person name="Wenjun H."/>
        </authorList>
    </citation>
    <scope>NUCLEOTIDE SEQUENCE [LARGE SCALE GENOMIC DNA]</scope>
    <source>
        <strain evidence="1 2">YS10</strain>
    </source>
</reference>
<evidence type="ECO:0000313" key="1">
    <source>
        <dbReference type="EMBL" id="QWG10110.1"/>
    </source>
</evidence>
<dbReference type="RefSeq" id="WP_144076764.1">
    <property type="nucleotide sequence ID" value="NZ_CP076129.1"/>
</dbReference>
<evidence type="ECO:0000313" key="2">
    <source>
        <dbReference type="Proteomes" id="UP000682802"/>
    </source>
</evidence>
<protein>
    <submittedName>
        <fullName evidence="1">Uncharacterized protein</fullName>
    </submittedName>
</protein>
<accession>A0ABX8H2R1</accession>
<keyword evidence="2" id="KW-1185">Reference proteome</keyword>
<name>A0ABX8H2R1_9BACT</name>
<gene>
    <name evidence="1" type="ORF">KM029_20730</name>
</gene>
<dbReference type="Proteomes" id="UP000682802">
    <property type="component" value="Chromosome 2"/>
</dbReference>
<proteinExistence type="predicted"/>
<organism evidence="1 2">
    <name type="scientific">Flammeovirga kamogawensis</name>
    <dbReference type="NCBI Taxonomy" id="373891"/>
    <lineage>
        <taxon>Bacteria</taxon>
        <taxon>Pseudomonadati</taxon>
        <taxon>Bacteroidota</taxon>
        <taxon>Cytophagia</taxon>
        <taxon>Cytophagales</taxon>
        <taxon>Flammeovirgaceae</taxon>
        <taxon>Flammeovirga</taxon>
    </lineage>
</organism>
<dbReference type="EMBL" id="CP076129">
    <property type="protein sequence ID" value="QWG10110.1"/>
    <property type="molecule type" value="Genomic_DNA"/>
</dbReference>
<sequence length="149" mass="17317">MDLFQQAILNNEIPDFMLGKGAYFSLMRERDIHDYYNNWVQVVLNSLATNNAMFYIEKGITDLVKSDEKNAIVAIMLYLAYYHRFYNEGKIKEEWNIPNSLKEAVKGKLFGTNIDSLNSHEQNTLKSCIKTLVKHNVFSSDFASEFEIE</sequence>